<feature type="region of interest" description="Disordered" evidence="1">
    <location>
        <begin position="1"/>
        <end position="27"/>
    </location>
</feature>
<dbReference type="AlphaFoldDB" id="A0A137P1I7"/>
<proteinExistence type="predicted"/>
<dbReference type="EMBL" id="KQ964563">
    <property type="protein sequence ID" value="KXN68744.1"/>
    <property type="molecule type" value="Genomic_DNA"/>
</dbReference>
<dbReference type="Proteomes" id="UP000070444">
    <property type="component" value="Unassembled WGS sequence"/>
</dbReference>
<keyword evidence="2" id="KW-1133">Transmembrane helix</keyword>
<evidence type="ECO:0000313" key="3">
    <source>
        <dbReference type="EMBL" id="KXN68744.1"/>
    </source>
</evidence>
<feature type="transmembrane region" description="Helical" evidence="2">
    <location>
        <begin position="53"/>
        <end position="77"/>
    </location>
</feature>
<protein>
    <submittedName>
        <fullName evidence="3">Uncharacterized protein</fullName>
    </submittedName>
</protein>
<name>A0A137P1I7_CONC2</name>
<keyword evidence="2" id="KW-0812">Transmembrane</keyword>
<accession>A0A137P1I7</accession>
<sequence length="97" mass="10429">MSSKIDTPEYNETNQMSLSSAPESVNNRELDNNKGCNPCDACLSYQCSDTCNVWAMVCGMGVLPFLCFPCIIVYGAVKSIATCSLCTNSTPNNNNGL</sequence>
<keyword evidence="2" id="KW-0472">Membrane</keyword>
<organism evidence="3 4">
    <name type="scientific">Conidiobolus coronatus (strain ATCC 28846 / CBS 209.66 / NRRL 28638)</name>
    <name type="common">Delacroixia coronata</name>
    <dbReference type="NCBI Taxonomy" id="796925"/>
    <lineage>
        <taxon>Eukaryota</taxon>
        <taxon>Fungi</taxon>
        <taxon>Fungi incertae sedis</taxon>
        <taxon>Zoopagomycota</taxon>
        <taxon>Entomophthoromycotina</taxon>
        <taxon>Entomophthoromycetes</taxon>
        <taxon>Entomophthorales</taxon>
        <taxon>Ancylistaceae</taxon>
        <taxon>Conidiobolus</taxon>
    </lineage>
</organism>
<feature type="compositionally biased region" description="Polar residues" evidence="1">
    <location>
        <begin position="1"/>
        <end position="25"/>
    </location>
</feature>
<evidence type="ECO:0000256" key="2">
    <source>
        <dbReference type="SAM" id="Phobius"/>
    </source>
</evidence>
<evidence type="ECO:0000256" key="1">
    <source>
        <dbReference type="SAM" id="MobiDB-lite"/>
    </source>
</evidence>
<gene>
    <name evidence="3" type="ORF">CONCODRAFT_8955</name>
</gene>
<evidence type="ECO:0000313" key="4">
    <source>
        <dbReference type="Proteomes" id="UP000070444"/>
    </source>
</evidence>
<keyword evidence="4" id="KW-1185">Reference proteome</keyword>
<reference evidence="3 4" key="1">
    <citation type="journal article" date="2015" name="Genome Biol. Evol.">
        <title>Phylogenomic analyses indicate that early fungi evolved digesting cell walls of algal ancestors of land plants.</title>
        <authorList>
            <person name="Chang Y."/>
            <person name="Wang S."/>
            <person name="Sekimoto S."/>
            <person name="Aerts A.L."/>
            <person name="Choi C."/>
            <person name="Clum A."/>
            <person name="LaButti K.M."/>
            <person name="Lindquist E.A."/>
            <person name="Yee Ngan C."/>
            <person name="Ohm R.A."/>
            <person name="Salamov A.A."/>
            <person name="Grigoriev I.V."/>
            <person name="Spatafora J.W."/>
            <person name="Berbee M.L."/>
        </authorList>
    </citation>
    <scope>NUCLEOTIDE SEQUENCE [LARGE SCALE GENOMIC DNA]</scope>
    <source>
        <strain evidence="3 4">NRRL 28638</strain>
    </source>
</reference>